<reference evidence="2" key="1">
    <citation type="submission" date="2022-11" db="UniProtKB">
        <authorList>
            <consortium name="WormBaseParasite"/>
        </authorList>
    </citation>
    <scope>IDENTIFICATION</scope>
</reference>
<evidence type="ECO:0000313" key="2">
    <source>
        <dbReference type="WBParaSite" id="PEQ_0000140701-mRNA-1"/>
    </source>
</evidence>
<keyword evidence="1" id="KW-1185">Reference proteome</keyword>
<proteinExistence type="predicted"/>
<accession>A0A914RI36</accession>
<dbReference type="AlphaFoldDB" id="A0A914RI36"/>
<dbReference type="WBParaSite" id="PEQ_0000140701-mRNA-1">
    <property type="protein sequence ID" value="PEQ_0000140701-mRNA-1"/>
    <property type="gene ID" value="PEQ_0000140701"/>
</dbReference>
<organism evidence="1 2">
    <name type="scientific">Parascaris equorum</name>
    <name type="common">Equine roundworm</name>
    <dbReference type="NCBI Taxonomy" id="6256"/>
    <lineage>
        <taxon>Eukaryota</taxon>
        <taxon>Metazoa</taxon>
        <taxon>Ecdysozoa</taxon>
        <taxon>Nematoda</taxon>
        <taxon>Chromadorea</taxon>
        <taxon>Rhabditida</taxon>
        <taxon>Spirurina</taxon>
        <taxon>Ascaridomorpha</taxon>
        <taxon>Ascaridoidea</taxon>
        <taxon>Ascarididae</taxon>
        <taxon>Parascaris</taxon>
    </lineage>
</organism>
<sequence>MMPRRVGAVRWRGEFNSIPRRFVPFVSPRSLAIEALLTETIANLDLSVAIVTNKWDQLNIDEGYRAQWINHLRERVRQVAEVLTEDESDAVEKIRMTMKEWLPEIGALRKKLNLAPFELSHCRP</sequence>
<name>A0A914RI36_PAREQ</name>
<dbReference type="Proteomes" id="UP000887564">
    <property type="component" value="Unplaced"/>
</dbReference>
<protein>
    <submittedName>
        <fullName evidence="2">Uncharacterized protein</fullName>
    </submittedName>
</protein>
<evidence type="ECO:0000313" key="1">
    <source>
        <dbReference type="Proteomes" id="UP000887564"/>
    </source>
</evidence>